<feature type="region of interest" description="Disordered" evidence="1">
    <location>
        <begin position="546"/>
        <end position="617"/>
    </location>
</feature>
<reference evidence="2 3" key="1">
    <citation type="submission" date="2015-07" db="EMBL/GenBank/DDBJ databases">
        <title>High-quality genome of monoxenous trypanosomatid Leptomonas pyrrhocoris.</title>
        <authorList>
            <person name="Flegontov P."/>
            <person name="Butenko A."/>
            <person name="Firsov S."/>
            <person name="Vlcek C."/>
            <person name="Logacheva M.D."/>
            <person name="Field M."/>
            <person name="Filatov D."/>
            <person name="Flegontova O."/>
            <person name="Gerasimov E."/>
            <person name="Jackson A.P."/>
            <person name="Kelly S."/>
            <person name="Opperdoes F."/>
            <person name="O'Reilly A."/>
            <person name="Votypka J."/>
            <person name="Yurchenko V."/>
            <person name="Lukes J."/>
        </authorList>
    </citation>
    <scope>NUCLEOTIDE SEQUENCE [LARGE SCALE GENOMIC DNA]</scope>
    <source>
        <strain evidence="2">H10</strain>
    </source>
</reference>
<feature type="region of interest" description="Disordered" evidence="1">
    <location>
        <begin position="128"/>
        <end position="154"/>
    </location>
</feature>
<organism evidence="2 3">
    <name type="scientific">Leptomonas pyrrhocoris</name>
    <name type="common">Firebug parasite</name>
    <dbReference type="NCBI Taxonomy" id="157538"/>
    <lineage>
        <taxon>Eukaryota</taxon>
        <taxon>Discoba</taxon>
        <taxon>Euglenozoa</taxon>
        <taxon>Kinetoplastea</taxon>
        <taxon>Metakinetoplastina</taxon>
        <taxon>Trypanosomatida</taxon>
        <taxon>Trypanosomatidae</taxon>
        <taxon>Leishmaniinae</taxon>
        <taxon>Leptomonas</taxon>
    </lineage>
</organism>
<evidence type="ECO:0000313" key="3">
    <source>
        <dbReference type="Proteomes" id="UP000037923"/>
    </source>
</evidence>
<dbReference type="EMBL" id="LGTL01000008">
    <property type="protein sequence ID" value="KPA80404.1"/>
    <property type="molecule type" value="Genomic_DNA"/>
</dbReference>
<proteinExistence type="predicted"/>
<feature type="compositionally biased region" description="Acidic residues" evidence="1">
    <location>
        <begin position="327"/>
        <end position="341"/>
    </location>
</feature>
<name>A0A0N0DVP5_LEPPY</name>
<evidence type="ECO:0000313" key="2">
    <source>
        <dbReference type="EMBL" id="KPA80404.1"/>
    </source>
</evidence>
<feature type="region of interest" description="Disordered" evidence="1">
    <location>
        <begin position="320"/>
        <end position="349"/>
    </location>
</feature>
<feature type="region of interest" description="Disordered" evidence="1">
    <location>
        <begin position="468"/>
        <end position="524"/>
    </location>
</feature>
<dbReference type="GeneID" id="26904939"/>
<evidence type="ECO:0000256" key="1">
    <source>
        <dbReference type="SAM" id="MobiDB-lite"/>
    </source>
</evidence>
<dbReference type="OMA" id="DMSNERE"/>
<comment type="caution">
    <text evidence="2">The sequence shown here is derived from an EMBL/GenBank/DDBJ whole genome shotgun (WGS) entry which is preliminary data.</text>
</comment>
<feature type="compositionally biased region" description="Basic and acidic residues" evidence="1">
    <location>
        <begin position="556"/>
        <end position="567"/>
    </location>
</feature>
<keyword evidence="3" id="KW-1185">Reference proteome</keyword>
<feature type="compositionally biased region" description="Acidic residues" evidence="1">
    <location>
        <begin position="483"/>
        <end position="513"/>
    </location>
</feature>
<dbReference type="Proteomes" id="UP000037923">
    <property type="component" value="Unassembled WGS sequence"/>
</dbReference>
<gene>
    <name evidence="2" type="ORF">ABB37_04648</name>
</gene>
<dbReference type="AlphaFoldDB" id="A0A0N0DVP5"/>
<feature type="compositionally biased region" description="Acidic residues" evidence="1">
    <location>
        <begin position="597"/>
        <end position="617"/>
    </location>
</feature>
<sequence length="617" mass="68148">MFGASSSPPKMELKHSYVAAVAGVATEANGNRRPLSRATVVVGATLAVGVSILVGGRLLYTAAHRTDEDEKGGVTSAAATEAIPSWWQRAWSNLRLHRFAEDDDDAFAGGTGTANLFDAAKTKARQLSKDKSKMGVRLGAASPPSTSVKPGSLPMAKPDGSADIGYPSDIQERAQHIKLVRALLRRQAGIEYSDDDSSTSSDSTDVSLNYHFATTMEATARDDLLIAFATYEDHKDEVALVGTAPEKNTEEEAEELQVNILIKTLEYLDMSNEREKLRCRRIALHREQGRATPASSTDAVYGGKDDDPINAMYRKLAARYGPQHPYEEDDDDEDNGGEEEGDMNRIRDHDFPNAASRHARQFQAMFGPSMMGMDPSNGEDRNTADSVLDRILGQASAAAAKNGGRGGLMLSHHTATAHGNDEDMMEEKWEDEDDAEEADFMDYLQQPDDAAHFYSRKELRQARRDPDNDVRIVGSHGAVFGFPDDEAEAEEDWEDDGEDGADEEVEEGEEDMMPAEPWSRQDKIDFERELFGRIHQLANTYALTAAAAEREADDEDARKLAEREQRRRQQQQQQKSRVVPTMVATGGNPQSLPPVAEGDEEWEDEGEWEDEDEDEEA</sequence>
<dbReference type="OrthoDB" id="273654at2759"/>
<protein>
    <submittedName>
        <fullName evidence="2">Uncharacterized protein</fullName>
    </submittedName>
</protein>
<dbReference type="RefSeq" id="XP_015658843.1">
    <property type="nucleotide sequence ID" value="XM_015802399.1"/>
</dbReference>
<accession>A0A0N0DVP5</accession>
<dbReference type="VEuPathDB" id="TriTrypDB:LpyrH10_08_0970"/>